<proteinExistence type="predicted"/>
<evidence type="ECO:0000313" key="2">
    <source>
        <dbReference type="Proteomes" id="UP000191094"/>
    </source>
</evidence>
<gene>
    <name evidence="1" type="ORF">B0682_00070</name>
</gene>
<protein>
    <submittedName>
        <fullName evidence="1">Uncharacterized protein</fullName>
    </submittedName>
</protein>
<dbReference type="OrthoDB" id="6717554at2"/>
<comment type="caution">
    <text evidence="1">The sequence shown here is derived from an EMBL/GenBank/DDBJ whole genome shotgun (WGS) entry which is preliminary data.</text>
</comment>
<evidence type="ECO:0000313" key="1">
    <source>
        <dbReference type="EMBL" id="OOS22671.1"/>
    </source>
</evidence>
<dbReference type="EMBL" id="MUYT01000001">
    <property type="protein sequence ID" value="OOS22671.1"/>
    <property type="molecule type" value="Genomic_DNA"/>
</dbReference>
<dbReference type="AlphaFoldDB" id="A0A1T0CKH4"/>
<name>A0A1T0CKH4_9GAMM</name>
<keyword evidence="2" id="KW-1185">Reference proteome</keyword>
<accession>A0A1T0CKH4</accession>
<dbReference type="Proteomes" id="UP000191094">
    <property type="component" value="Unassembled WGS sequence"/>
</dbReference>
<dbReference type="RefSeq" id="WP_078306075.1">
    <property type="nucleotide sequence ID" value="NZ_CP147511.1"/>
</dbReference>
<organism evidence="1 2">
    <name type="scientific">Lwoffella lincolnii</name>
    <dbReference type="NCBI Taxonomy" id="90241"/>
    <lineage>
        <taxon>Bacteria</taxon>
        <taxon>Pseudomonadati</taxon>
        <taxon>Pseudomonadota</taxon>
        <taxon>Gammaproteobacteria</taxon>
        <taxon>Moraxellales</taxon>
        <taxon>Moraxellaceae</taxon>
        <taxon>Lwoffella</taxon>
    </lineage>
</organism>
<sequence>MQHNADVDTHMEEGFTQETMLELIELEDGSLVLRDVHGKEEPMVTIDFSEKVKSMLGQEVRMVGQHMIHAAIQSIMYQQLKQWHANVYDEEPPHYS</sequence>
<reference evidence="1 2" key="1">
    <citation type="submission" date="2017-02" db="EMBL/GenBank/DDBJ databases">
        <title>Draft genome sequence of Moraxella lincolnii CCUG 9405T type strain.</title>
        <authorList>
            <person name="Salva-Serra F."/>
            <person name="Engstrom-Jakobsson H."/>
            <person name="Thorell K."/>
            <person name="Jaen-Luchoro D."/>
            <person name="Gonzales-Siles L."/>
            <person name="Karlsson R."/>
            <person name="Yazdan S."/>
            <person name="Boulund F."/>
            <person name="Johnning A."/>
            <person name="Engstrand L."/>
            <person name="Kristiansson E."/>
            <person name="Moore E."/>
        </authorList>
    </citation>
    <scope>NUCLEOTIDE SEQUENCE [LARGE SCALE GENOMIC DNA]</scope>
    <source>
        <strain evidence="1 2">CCUG 9405</strain>
    </source>
</reference>